<name>A0A392VEJ5_9FABA</name>
<reference evidence="1 2" key="1">
    <citation type="journal article" date="2018" name="Front. Plant Sci.">
        <title>Red Clover (Trifolium pratense) and Zigzag Clover (T. medium) - A Picture of Genomic Similarities and Differences.</title>
        <authorList>
            <person name="Dluhosova J."/>
            <person name="Istvanek J."/>
            <person name="Nedelnik J."/>
            <person name="Repkova J."/>
        </authorList>
    </citation>
    <scope>NUCLEOTIDE SEQUENCE [LARGE SCALE GENOMIC DNA]</scope>
    <source>
        <strain evidence="2">cv. 10/8</strain>
        <tissue evidence="1">Leaf</tissue>
    </source>
</reference>
<feature type="non-terminal residue" evidence="1">
    <location>
        <position position="52"/>
    </location>
</feature>
<dbReference type="EMBL" id="LXQA011126189">
    <property type="protein sequence ID" value="MCI85892.1"/>
    <property type="molecule type" value="Genomic_DNA"/>
</dbReference>
<protein>
    <submittedName>
        <fullName evidence="1">Uncharacterized protein</fullName>
    </submittedName>
</protein>
<organism evidence="1 2">
    <name type="scientific">Trifolium medium</name>
    <dbReference type="NCBI Taxonomy" id="97028"/>
    <lineage>
        <taxon>Eukaryota</taxon>
        <taxon>Viridiplantae</taxon>
        <taxon>Streptophyta</taxon>
        <taxon>Embryophyta</taxon>
        <taxon>Tracheophyta</taxon>
        <taxon>Spermatophyta</taxon>
        <taxon>Magnoliopsida</taxon>
        <taxon>eudicotyledons</taxon>
        <taxon>Gunneridae</taxon>
        <taxon>Pentapetalae</taxon>
        <taxon>rosids</taxon>
        <taxon>fabids</taxon>
        <taxon>Fabales</taxon>
        <taxon>Fabaceae</taxon>
        <taxon>Papilionoideae</taxon>
        <taxon>50 kb inversion clade</taxon>
        <taxon>NPAAA clade</taxon>
        <taxon>Hologalegina</taxon>
        <taxon>IRL clade</taxon>
        <taxon>Trifolieae</taxon>
        <taxon>Trifolium</taxon>
    </lineage>
</organism>
<evidence type="ECO:0000313" key="1">
    <source>
        <dbReference type="EMBL" id="MCI85892.1"/>
    </source>
</evidence>
<accession>A0A392VEJ5</accession>
<dbReference type="AlphaFoldDB" id="A0A392VEJ5"/>
<keyword evidence="2" id="KW-1185">Reference proteome</keyword>
<dbReference type="Proteomes" id="UP000265520">
    <property type="component" value="Unassembled WGS sequence"/>
</dbReference>
<comment type="caution">
    <text evidence="1">The sequence shown here is derived from an EMBL/GenBank/DDBJ whole genome shotgun (WGS) entry which is preliminary data.</text>
</comment>
<evidence type="ECO:0000313" key="2">
    <source>
        <dbReference type="Proteomes" id="UP000265520"/>
    </source>
</evidence>
<sequence length="52" mass="5757">MALSIARRAGEYGASRQLVRRMHQEPLPTACCAASYGPSHTFIVRHARCAEQ</sequence>
<proteinExistence type="predicted"/>